<dbReference type="Proteomes" id="UP001595961">
    <property type="component" value="Unassembled WGS sequence"/>
</dbReference>
<dbReference type="EMBL" id="JBHSGA010000017">
    <property type="protein sequence ID" value="MFC4527480.1"/>
    <property type="molecule type" value="Genomic_DNA"/>
</dbReference>
<dbReference type="PANTHER" id="PTHR36445">
    <property type="entry name" value="GTP CYCLOHYDROLASE MPTA"/>
    <property type="match status" value="1"/>
</dbReference>
<evidence type="ECO:0000256" key="1">
    <source>
        <dbReference type="ARBA" id="ARBA00022801"/>
    </source>
</evidence>
<dbReference type="RefSeq" id="WP_323134922.1">
    <property type="nucleotide sequence ID" value="NZ_CP064028.1"/>
</dbReference>
<dbReference type="Gene3D" id="3.10.270.10">
    <property type="entry name" value="Urate Oxidase"/>
    <property type="match status" value="1"/>
</dbReference>
<evidence type="ECO:0000313" key="3">
    <source>
        <dbReference type="Proteomes" id="UP001595961"/>
    </source>
</evidence>
<dbReference type="GO" id="GO:0003934">
    <property type="term" value="F:GTP cyclohydrolase I activity"/>
    <property type="evidence" value="ECO:0007669"/>
    <property type="project" value="UniProtKB-EC"/>
</dbReference>
<proteinExistence type="predicted"/>
<organism evidence="2 3">
    <name type="scientific">Dyella halodurans</name>
    <dbReference type="NCBI Taxonomy" id="1920171"/>
    <lineage>
        <taxon>Bacteria</taxon>
        <taxon>Pseudomonadati</taxon>
        <taxon>Pseudomonadota</taxon>
        <taxon>Gammaproteobacteria</taxon>
        <taxon>Lysobacterales</taxon>
        <taxon>Rhodanobacteraceae</taxon>
        <taxon>Dyella</taxon>
    </lineage>
</organism>
<comment type="caution">
    <text evidence="2">The sequence shown here is derived from an EMBL/GenBank/DDBJ whole genome shotgun (WGS) entry which is preliminary data.</text>
</comment>
<keyword evidence="3" id="KW-1185">Reference proteome</keyword>
<dbReference type="NCBIfam" id="NF010200">
    <property type="entry name" value="PRK13674.1-1"/>
    <property type="match status" value="1"/>
</dbReference>
<evidence type="ECO:0000313" key="2">
    <source>
        <dbReference type="EMBL" id="MFC4527480.1"/>
    </source>
</evidence>
<accession>A0ABV9C385</accession>
<reference evidence="3" key="1">
    <citation type="journal article" date="2019" name="Int. J. Syst. Evol. Microbiol.">
        <title>The Global Catalogue of Microorganisms (GCM) 10K type strain sequencing project: providing services to taxonomists for standard genome sequencing and annotation.</title>
        <authorList>
            <consortium name="The Broad Institute Genomics Platform"/>
            <consortium name="The Broad Institute Genome Sequencing Center for Infectious Disease"/>
            <person name="Wu L."/>
            <person name="Ma J."/>
        </authorList>
    </citation>
    <scope>NUCLEOTIDE SEQUENCE [LARGE SCALE GENOMIC DNA]</scope>
    <source>
        <strain evidence="3">CCM 4481</strain>
    </source>
</reference>
<protein>
    <submittedName>
        <fullName evidence="2">GTP cyclohydrolase FolE2</fullName>
        <ecNumber evidence="2">3.5.4.16</ecNumber>
    </submittedName>
</protein>
<dbReference type="InterPro" id="IPR003801">
    <property type="entry name" value="GTP_cyclohydrolase_FolE2/MptA"/>
</dbReference>
<sequence>MKGIQRAIRPLPDATAQAQAVVESLPDWTGIEGIDLPLCFDAGDGDVQRSRARVDAFLGCACAKPDTLRRSHLYSLLDEHLSGNSIDDKLLEHLLRELMQAPSAAADHARIAIRFEHFVRRAALRSDHRGWRAYPVLIEASLSPRGFRLELSTEVIYSSTCPASAALSRQLIQQQFADDFDAAGSLDHARIMAWLGSEQGILATPHAQRSKASLRVRFVAGAPLHLIDLLDRVEQALGTPVQTAVKREDEQAFALANGSNLMFCEDAARRIQNTLLADRRIAEFTVRVEHFESLHPHDAVAYVSSTGGHLPDP</sequence>
<dbReference type="PANTHER" id="PTHR36445:SF1">
    <property type="entry name" value="GTP CYCLOHYDROLASE MPTA"/>
    <property type="match status" value="1"/>
</dbReference>
<keyword evidence="1 2" id="KW-0378">Hydrolase</keyword>
<name>A0ABV9C385_9GAMM</name>
<gene>
    <name evidence="2" type="primary">folE2</name>
    <name evidence="2" type="ORF">ACFO5W_12620</name>
</gene>
<dbReference type="EC" id="3.5.4.16" evidence="2"/>
<dbReference type="Pfam" id="PF02649">
    <property type="entry name" value="GCHY-1"/>
    <property type="match status" value="1"/>
</dbReference>